<dbReference type="Gene3D" id="3.20.20.70">
    <property type="entry name" value="Aldolase class I"/>
    <property type="match status" value="1"/>
</dbReference>
<dbReference type="Proteomes" id="UP000218288">
    <property type="component" value="Chromosome"/>
</dbReference>
<dbReference type="AlphaFoldDB" id="A0A169QKD8"/>
<dbReference type="InterPro" id="IPR013785">
    <property type="entry name" value="Aldolase_TIM"/>
</dbReference>
<organism evidence="4 5">
    <name type="scientific">Methylorubrum populi</name>
    <dbReference type="NCBI Taxonomy" id="223967"/>
    <lineage>
        <taxon>Bacteria</taxon>
        <taxon>Pseudomonadati</taxon>
        <taxon>Pseudomonadota</taxon>
        <taxon>Alphaproteobacteria</taxon>
        <taxon>Hyphomicrobiales</taxon>
        <taxon>Methylobacteriaceae</taxon>
        <taxon>Methylorubrum</taxon>
    </lineage>
</organism>
<dbReference type="OrthoDB" id="9804454at2"/>
<dbReference type="SUPFAM" id="SSF51395">
    <property type="entry name" value="FMN-linked oxidoreductases"/>
    <property type="match status" value="1"/>
</dbReference>
<feature type="domain" description="NADH:flavin oxidoreductase/NADH oxidase N-terminal" evidence="3">
    <location>
        <begin position="26"/>
        <end position="163"/>
    </location>
</feature>
<dbReference type="PANTHER" id="PTHR43656:SF2">
    <property type="entry name" value="BINDING OXIDOREDUCTASE, PUTATIVE (AFU_ORTHOLOGUE AFUA_2G08260)-RELATED"/>
    <property type="match status" value="1"/>
</dbReference>
<proteinExistence type="predicted"/>
<dbReference type="GO" id="GO:0010181">
    <property type="term" value="F:FMN binding"/>
    <property type="evidence" value="ECO:0007669"/>
    <property type="project" value="InterPro"/>
</dbReference>
<protein>
    <recommendedName>
        <fullName evidence="3">NADH:flavin oxidoreductase/NADH oxidase N-terminal domain-containing protein</fullName>
    </recommendedName>
</protein>
<evidence type="ECO:0000259" key="3">
    <source>
        <dbReference type="Pfam" id="PF00724"/>
    </source>
</evidence>
<dbReference type="InterPro" id="IPR001155">
    <property type="entry name" value="OxRdtase_FMN_N"/>
</dbReference>
<evidence type="ECO:0000313" key="5">
    <source>
        <dbReference type="Proteomes" id="UP000218288"/>
    </source>
</evidence>
<evidence type="ECO:0000313" key="4">
    <source>
        <dbReference type="EMBL" id="BAU89037.1"/>
    </source>
</evidence>
<dbReference type="GO" id="GO:0016491">
    <property type="term" value="F:oxidoreductase activity"/>
    <property type="evidence" value="ECO:0007669"/>
    <property type="project" value="UniProtKB-KW"/>
</dbReference>
<dbReference type="Pfam" id="PF00724">
    <property type="entry name" value="Oxidored_FMN"/>
    <property type="match status" value="1"/>
</dbReference>
<evidence type="ECO:0000256" key="2">
    <source>
        <dbReference type="ARBA" id="ARBA00023002"/>
    </source>
</evidence>
<reference evidence="4 5" key="1">
    <citation type="journal article" date="2016" name="Genome Announc.">
        <title>Complete Genome Sequence of Methylobacterium populi P-1M, Isolated from Pink-Pigmented Household Biofilm.</title>
        <authorList>
            <person name="Morohoshi T."/>
            <person name="Ikeda T."/>
        </authorList>
    </citation>
    <scope>NUCLEOTIDE SEQUENCE [LARGE SCALE GENOMIC DNA]</scope>
    <source>
        <strain evidence="4 5">P-1M</strain>
    </source>
</reference>
<name>A0A169QKD8_9HYPH</name>
<dbReference type="InterPro" id="IPR051799">
    <property type="entry name" value="NADH_flavin_oxidoreductase"/>
</dbReference>
<keyword evidence="2" id="KW-0560">Oxidoreductase</keyword>
<dbReference type="RefSeq" id="WP_096483469.1">
    <property type="nucleotide sequence ID" value="NZ_AP014809.1"/>
</dbReference>
<sequence length="329" mass="35664">MSGTDISTNSRRTFLLGLNTGFVTDGVPDRRMVDFYGARSSPQLSCAIVGNVVIPSGHASNAVTPRISNDPIWRTLAAAVTVRGTSPGIQLATAWEDYAGAISFRPKSWSETIARSREIAATVTSSRLQKLFNDLREGTELAAEAGFRHVQLHAAHGYLFSLLVDDRIYDGASDSLALVARWAEESRAAGLETSLRISLRTGDTLFDQDGTERFQDRASASPVELIDLSSGFYNIDKRLIYPSIAATLAQRWCESAAVAARHPSRNFILSGRASASVMTLPDNVHLGLCRDLIANPNFLDDPARGCANSGKCHYYSRGAAHVTCPQWGD</sequence>
<gene>
    <name evidence="4" type="ORF">MPPM_0432</name>
</gene>
<dbReference type="EMBL" id="AP014809">
    <property type="protein sequence ID" value="BAU89037.1"/>
    <property type="molecule type" value="Genomic_DNA"/>
</dbReference>
<accession>A0A169QKD8</accession>
<evidence type="ECO:0000256" key="1">
    <source>
        <dbReference type="ARBA" id="ARBA00022630"/>
    </source>
</evidence>
<keyword evidence="1" id="KW-0285">Flavoprotein</keyword>
<dbReference type="PANTHER" id="PTHR43656">
    <property type="entry name" value="BINDING OXIDOREDUCTASE, PUTATIVE (AFU_ORTHOLOGUE AFUA_2G08260)-RELATED"/>
    <property type="match status" value="1"/>
</dbReference>